<gene>
    <name evidence="2" type="ORF">PFFCH_05664</name>
</gene>
<dbReference type="GO" id="GO:0006139">
    <property type="term" value="P:nucleobase-containing compound metabolic process"/>
    <property type="evidence" value="ECO:0007669"/>
    <property type="project" value="InterPro"/>
</dbReference>
<dbReference type="InterPro" id="IPR027417">
    <property type="entry name" value="P-loop_NTPase"/>
</dbReference>
<reference evidence="2 3" key="1">
    <citation type="submission" date="2013-02" db="EMBL/GenBank/DDBJ databases">
        <title>The Genome Annotation of Plasmodium falciparum FCH/4.</title>
        <authorList>
            <consortium name="The Broad Institute Genome Sequencing Platform"/>
            <consortium name="The Broad Institute Genome Sequencing Center for Infectious Disease"/>
            <person name="Neafsey D."/>
            <person name="Hoffman S."/>
            <person name="Volkman S."/>
            <person name="Rosenthal P."/>
            <person name="Walker B."/>
            <person name="Young S.K."/>
            <person name="Zeng Q."/>
            <person name="Gargeya S."/>
            <person name="Fitzgerald M."/>
            <person name="Haas B."/>
            <person name="Abouelleil A."/>
            <person name="Allen A.W."/>
            <person name="Alvarado L."/>
            <person name="Arachchi H.M."/>
            <person name="Berlin A.M."/>
            <person name="Chapman S.B."/>
            <person name="Gainer-Dewar J."/>
            <person name="Goldberg J."/>
            <person name="Griggs A."/>
            <person name="Gujja S."/>
            <person name="Hansen M."/>
            <person name="Howarth C."/>
            <person name="Imamovic A."/>
            <person name="Ireland A."/>
            <person name="Larimer J."/>
            <person name="McCowan C."/>
            <person name="Murphy C."/>
            <person name="Pearson M."/>
            <person name="Poon T.W."/>
            <person name="Priest M."/>
            <person name="Roberts A."/>
            <person name="Saif S."/>
            <person name="Shea T."/>
            <person name="Sisk P."/>
            <person name="Sykes S."/>
            <person name="Wortman J."/>
            <person name="Nusbaum C."/>
            <person name="Birren B."/>
        </authorList>
    </citation>
    <scope>NUCLEOTIDE SEQUENCE [LARGE SCALE GENOMIC DNA]</scope>
    <source>
        <strain evidence="2 3">FCH/4</strain>
    </source>
</reference>
<dbReference type="AlphaFoldDB" id="A0A024VF25"/>
<dbReference type="PANTHER" id="PTHR11472">
    <property type="entry name" value="DNA REPAIR DEAD HELICASE RAD3/XP-D SUBFAMILY MEMBER"/>
    <property type="match status" value="1"/>
</dbReference>
<dbReference type="InterPro" id="IPR045028">
    <property type="entry name" value="DinG/Rad3-like"/>
</dbReference>
<feature type="domain" description="ATP-dependent helicase C-terminal" evidence="1">
    <location>
        <begin position="103"/>
        <end position="157"/>
    </location>
</feature>
<dbReference type="Proteomes" id="UP000030656">
    <property type="component" value="Unassembled WGS sequence"/>
</dbReference>
<dbReference type="PANTHER" id="PTHR11472:SF41">
    <property type="entry name" value="ATP-DEPENDENT DNA HELICASE DDX11-RELATED"/>
    <property type="match status" value="1"/>
</dbReference>
<evidence type="ECO:0000313" key="3">
    <source>
        <dbReference type="Proteomes" id="UP000030656"/>
    </source>
</evidence>
<evidence type="ECO:0000313" key="2">
    <source>
        <dbReference type="EMBL" id="ETW26873.1"/>
    </source>
</evidence>
<dbReference type="GO" id="GO:0005634">
    <property type="term" value="C:nucleus"/>
    <property type="evidence" value="ECO:0007669"/>
    <property type="project" value="TreeGrafter"/>
</dbReference>
<dbReference type="GO" id="GO:0005524">
    <property type="term" value="F:ATP binding"/>
    <property type="evidence" value="ECO:0007669"/>
    <property type="project" value="InterPro"/>
</dbReference>
<dbReference type="GO" id="GO:0003678">
    <property type="term" value="F:DNA helicase activity"/>
    <property type="evidence" value="ECO:0007669"/>
    <property type="project" value="TreeGrafter"/>
</dbReference>
<evidence type="ECO:0000259" key="1">
    <source>
        <dbReference type="Pfam" id="PF13307"/>
    </source>
</evidence>
<dbReference type="Pfam" id="PF13307">
    <property type="entry name" value="Helicase_C_2"/>
    <property type="match status" value="1"/>
</dbReference>
<sequence length="234" mass="27783">MGEDFSINMIIIGSRKHLCINEIQLNFMRLFYQVLTSSNIKKYDNLNLIYEVIKQNQNIQGMLKDDASNLIFDHLNVLKNEDIKNTEEEHIICEMKTGSDDDVHKMCESYETKYAMKIINQCIGRSLRHVNDFSSFFFLDYRFSKKEIFQNLPSFIKTHINDIDNIIYKNYDDTENSYIKIKEHFQDTYANIKHFYTNQMSSCGFNFQPISQDLISNLVKDLDMLKKFHDTKNK</sequence>
<name>A0A024VF25_PLAFA</name>
<protein>
    <recommendedName>
        <fullName evidence="1">ATP-dependent helicase C-terminal domain-containing protein</fullName>
    </recommendedName>
</protein>
<accession>A0A024VF25</accession>
<proteinExistence type="predicted"/>
<dbReference type="GO" id="GO:0003676">
    <property type="term" value="F:nucleic acid binding"/>
    <property type="evidence" value="ECO:0007669"/>
    <property type="project" value="InterPro"/>
</dbReference>
<dbReference type="GO" id="GO:0034085">
    <property type="term" value="P:establishment of sister chromatid cohesion"/>
    <property type="evidence" value="ECO:0007669"/>
    <property type="project" value="TreeGrafter"/>
</dbReference>
<reference evidence="2 3" key="2">
    <citation type="submission" date="2013-02" db="EMBL/GenBank/DDBJ databases">
        <title>The Genome Sequence of Plasmodium falciparum FCH/4.</title>
        <authorList>
            <consortium name="The Broad Institute Genome Sequencing Platform"/>
            <consortium name="The Broad Institute Genome Sequencing Center for Infectious Disease"/>
            <person name="Neafsey D."/>
            <person name="Cheeseman I."/>
            <person name="Volkman S."/>
            <person name="Adams J."/>
            <person name="Walker B."/>
            <person name="Young S.K."/>
            <person name="Zeng Q."/>
            <person name="Gargeya S."/>
            <person name="Fitzgerald M."/>
            <person name="Haas B."/>
            <person name="Abouelleil A."/>
            <person name="Alvarado L."/>
            <person name="Arachchi H.M."/>
            <person name="Berlin A.M."/>
            <person name="Chapman S.B."/>
            <person name="Dewar J."/>
            <person name="Goldberg J."/>
            <person name="Griggs A."/>
            <person name="Gujja S."/>
            <person name="Hansen M."/>
            <person name="Howarth C."/>
            <person name="Imamovic A."/>
            <person name="Larimer J."/>
            <person name="McCowan C."/>
            <person name="Murphy C."/>
            <person name="Neiman D."/>
            <person name="Pearson M."/>
            <person name="Priest M."/>
            <person name="Roberts A."/>
            <person name="Saif S."/>
            <person name="Shea T."/>
            <person name="Sisk P."/>
            <person name="Sykes S."/>
            <person name="Wortman J."/>
            <person name="Nusbaum C."/>
            <person name="Birren B."/>
        </authorList>
    </citation>
    <scope>NUCLEOTIDE SEQUENCE [LARGE SCALE GENOMIC DNA]</scope>
    <source>
        <strain evidence="2 3">FCH/4</strain>
    </source>
</reference>
<dbReference type="Gene3D" id="3.40.50.300">
    <property type="entry name" value="P-loop containing nucleotide triphosphate hydrolases"/>
    <property type="match status" value="1"/>
</dbReference>
<dbReference type="GO" id="GO:0016818">
    <property type="term" value="F:hydrolase activity, acting on acid anhydrides, in phosphorus-containing anhydrides"/>
    <property type="evidence" value="ECO:0007669"/>
    <property type="project" value="InterPro"/>
</dbReference>
<dbReference type="InterPro" id="IPR006555">
    <property type="entry name" value="ATP-dep_Helicase_C"/>
</dbReference>
<organism evidence="2 3">
    <name type="scientific">Plasmodium falciparum FCH/4</name>
    <dbReference type="NCBI Taxonomy" id="1036724"/>
    <lineage>
        <taxon>Eukaryota</taxon>
        <taxon>Sar</taxon>
        <taxon>Alveolata</taxon>
        <taxon>Apicomplexa</taxon>
        <taxon>Aconoidasida</taxon>
        <taxon>Haemosporida</taxon>
        <taxon>Plasmodiidae</taxon>
        <taxon>Plasmodium</taxon>
        <taxon>Plasmodium (Laverania)</taxon>
    </lineage>
</organism>
<dbReference type="EMBL" id="KI928153">
    <property type="protein sequence ID" value="ETW26873.1"/>
    <property type="molecule type" value="Genomic_DNA"/>
</dbReference>